<proteinExistence type="predicted"/>
<feature type="domain" description="AB hydrolase-1" evidence="1">
    <location>
        <begin position="56"/>
        <end position="322"/>
    </location>
</feature>
<dbReference type="InterPro" id="IPR029058">
    <property type="entry name" value="AB_hydrolase_fold"/>
</dbReference>
<dbReference type="PANTHER" id="PTHR43798:SF33">
    <property type="entry name" value="HYDROLASE, PUTATIVE (AFU_ORTHOLOGUE AFUA_2G14860)-RELATED"/>
    <property type="match status" value="1"/>
</dbReference>
<dbReference type="Proteomes" id="UP001596506">
    <property type="component" value="Unassembled WGS sequence"/>
</dbReference>
<evidence type="ECO:0000259" key="1">
    <source>
        <dbReference type="Pfam" id="PF12697"/>
    </source>
</evidence>
<dbReference type="RefSeq" id="WP_100688668.1">
    <property type="nucleotide sequence ID" value="NZ_JBHTBD010000005.1"/>
</dbReference>
<dbReference type="InterPro" id="IPR000073">
    <property type="entry name" value="AB_hydrolase_1"/>
</dbReference>
<evidence type="ECO:0000313" key="2">
    <source>
        <dbReference type="EMBL" id="MFC7295687.1"/>
    </source>
</evidence>
<dbReference type="EMBL" id="JBHTBD010000005">
    <property type="protein sequence ID" value="MFC7295687.1"/>
    <property type="molecule type" value="Genomic_DNA"/>
</dbReference>
<reference evidence="3" key="1">
    <citation type="journal article" date="2019" name="Int. J. Syst. Evol. Microbiol.">
        <title>The Global Catalogue of Microorganisms (GCM) 10K type strain sequencing project: providing services to taxonomists for standard genome sequencing and annotation.</title>
        <authorList>
            <consortium name="The Broad Institute Genomics Platform"/>
            <consortium name="The Broad Institute Genome Sequencing Center for Infectious Disease"/>
            <person name="Wu L."/>
            <person name="Ma J."/>
        </authorList>
    </citation>
    <scope>NUCLEOTIDE SEQUENCE [LARGE SCALE GENOMIC DNA]</scope>
    <source>
        <strain evidence="3">CCUG 60559</strain>
    </source>
</reference>
<protein>
    <submittedName>
        <fullName evidence="2">Alpha/beta fold hydrolase</fullName>
    </submittedName>
</protein>
<evidence type="ECO:0000313" key="3">
    <source>
        <dbReference type="Proteomes" id="UP001596506"/>
    </source>
</evidence>
<dbReference type="Pfam" id="PF12697">
    <property type="entry name" value="Abhydrolase_6"/>
    <property type="match status" value="1"/>
</dbReference>
<gene>
    <name evidence="2" type="ORF">ACFQQA_13245</name>
</gene>
<dbReference type="Gene3D" id="3.40.50.1820">
    <property type="entry name" value="alpha/beta hydrolase"/>
    <property type="match status" value="1"/>
</dbReference>
<comment type="caution">
    <text evidence="2">The sequence shown here is derived from an EMBL/GenBank/DDBJ whole genome shotgun (WGS) entry which is preliminary data.</text>
</comment>
<name>A0ABW2IX60_9GAMM</name>
<dbReference type="GO" id="GO:0016787">
    <property type="term" value="F:hydrolase activity"/>
    <property type="evidence" value="ECO:0007669"/>
    <property type="project" value="UniProtKB-KW"/>
</dbReference>
<organism evidence="2 3">
    <name type="scientific">Marinobacter aromaticivorans</name>
    <dbReference type="NCBI Taxonomy" id="1494078"/>
    <lineage>
        <taxon>Bacteria</taxon>
        <taxon>Pseudomonadati</taxon>
        <taxon>Pseudomonadota</taxon>
        <taxon>Gammaproteobacteria</taxon>
        <taxon>Pseudomonadales</taxon>
        <taxon>Marinobacteraceae</taxon>
        <taxon>Marinobacter</taxon>
    </lineage>
</organism>
<sequence length="330" mass="35685">MNDLAALSGASTETAEETFDLARSGARETVWPLRHITLAGLSWPAAVSAPASNPPIIMLHGWLDNSLTFSRIAPELTRVSSLFSVDLAGHGHSGHRPPGQSYQLMDYVVDIAELIETHFYRGKQVGKSGQHVDQNKAVQKMDIVGHSLGGIVGALYAAAFPERVRKLVMIDSLGALSRPASETVPQLRKSIKKRIAGSGRPAVYPDIVTAAKVREGGLSPLSHEAALTLVPRNLKPEGGGYSWRTDARLRHPSPLMMTEEQVVASLQSVQASTLFVRAKDGLLARRQGLDKRADAVPHIQTVDVPGGHHCHLDGDTRPVADVVRHFLENE</sequence>
<accession>A0ABW2IX60</accession>
<keyword evidence="3" id="KW-1185">Reference proteome</keyword>
<keyword evidence="2" id="KW-0378">Hydrolase</keyword>
<dbReference type="InterPro" id="IPR050266">
    <property type="entry name" value="AB_hydrolase_sf"/>
</dbReference>
<dbReference type="SUPFAM" id="SSF53474">
    <property type="entry name" value="alpha/beta-Hydrolases"/>
    <property type="match status" value="1"/>
</dbReference>
<dbReference type="PANTHER" id="PTHR43798">
    <property type="entry name" value="MONOACYLGLYCEROL LIPASE"/>
    <property type="match status" value="1"/>
</dbReference>